<evidence type="ECO:0000256" key="2">
    <source>
        <dbReference type="ARBA" id="ARBA00004496"/>
    </source>
</evidence>
<dbReference type="EMBL" id="CCKQ01000633">
    <property type="protein sequence ID" value="CDW71728.1"/>
    <property type="molecule type" value="Genomic_DNA"/>
</dbReference>
<comment type="catalytic activity">
    <reaction evidence="12">
        <text>GTP + H2O = GDP + phosphate + H(+)</text>
        <dbReference type="Rhea" id="RHEA:19669"/>
        <dbReference type="ChEBI" id="CHEBI:15377"/>
        <dbReference type="ChEBI" id="CHEBI:15378"/>
        <dbReference type="ChEBI" id="CHEBI:37565"/>
        <dbReference type="ChEBI" id="CHEBI:43474"/>
        <dbReference type="ChEBI" id="CHEBI:58189"/>
        <dbReference type="EC" id="3.6.5.4"/>
    </reaction>
    <physiologicalReaction direction="left-to-right" evidence="12">
        <dbReference type="Rhea" id="RHEA:19670"/>
    </physiologicalReaction>
</comment>
<evidence type="ECO:0000256" key="4">
    <source>
        <dbReference type="ARBA" id="ARBA00022490"/>
    </source>
</evidence>
<gene>
    <name evidence="16" type="primary">Contig5831.g6252</name>
    <name evidence="16" type="ORF">STYLEM_676</name>
</gene>
<keyword evidence="5 13" id="KW-0547">Nucleotide-binding</keyword>
<dbReference type="InterPro" id="IPR042101">
    <property type="entry name" value="SRP54_N_sf"/>
</dbReference>
<organism evidence="16 17">
    <name type="scientific">Stylonychia lemnae</name>
    <name type="common">Ciliate</name>
    <dbReference type="NCBI Taxonomy" id="5949"/>
    <lineage>
        <taxon>Eukaryota</taxon>
        <taxon>Sar</taxon>
        <taxon>Alveolata</taxon>
        <taxon>Ciliophora</taxon>
        <taxon>Intramacronucleata</taxon>
        <taxon>Spirotrichea</taxon>
        <taxon>Stichotrichia</taxon>
        <taxon>Sporadotrichida</taxon>
        <taxon>Oxytrichidae</taxon>
        <taxon>Stylonychinae</taxon>
        <taxon>Stylonychia</taxon>
    </lineage>
</organism>
<name>A0A077ZP86_STYLE</name>
<comment type="similarity">
    <text evidence="3 13">Belongs to the GTP-binding SRP family. SRP54 subfamily.</text>
</comment>
<feature type="region of interest" description="Disordered" evidence="14">
    <location>
        <begin position="518"/>
        <end position="544"/>
    </location>
</feature>
<evidence type="ECO:0000256" key="13">
    <source>
        <dbReference type="RuleBase" id="RU364034"/>
    </source>
</evidence>
<dbReference type="SUPFAM" id="SSF47446">
    <property type="entry name" value="Signal peptide-binding domain"/>
    <property type="match status" value="1"/>
</dbReference>
<dbReference type="GO" id="GO:0003924">
    <property type="term" value="F:GTPase activity"/>
    <property type="evidence" value="ECO:0007669"/>
    <property type="project" value="UniProtKB-UniRule"/>
</dbReference>
<dbReference type="HAMAP" id="MF_00306">
    <property type="entry name" value="SRP54"/>
    <property type="match status" value="1"/>
</dbReference>
<keyword evidence="11 13" id="KW-0687">Ribonucleoprotein</keyword>
<dbReference type="GO" id="GO:0005829">
    <property type="term" value="C:cytosol"/>
    <property type="evidence" value="ECO:0007669"/>
    <property type="project" value="TreeGrafter"/>
</dbReference>
<dbReference type="OrthoDB" id="10250817at2759"/>
<dbReference type="PANTHER" id="PTHR11564:SF5">
    <property type="entry name" value="SIGNAL RECOGNITION PARTICLE SUBUNIT SRP54"/>
    <property type="match status" value="1"/>
</dbReference>
<keyword evidence="8 13" id="KW-0694">RNA-binding</keyword>
<dbReference type="InterPro" id="IPR006325">
    <property type="entry name" value="SRP54_euk"/>
</dbReference>
<dbReference type="PANTHER" id="PTHR11564">
    <property type="entry name" value="SIGNAL RECOGNITION PARTICLE 54K PROTEIN SRP54"/>
    <property type="match status" value="1"/>
</dbReference>
<evidence type="ECO:0000256" key="7">
    <source>
        <dbReference type="ARBA" id="ARBA00022824"/>
    </source>
</evidence>
<dbReference type="InterPro" id="IPR027417">
    <property type="entry name" value="P-loop_NTPase"/>
</dbReference>
<dbReference type="SMART" id="SM00963">
    <property type="entry name" value="SRP54_N"/>
    <property type="match status" value="1"/>
</dbReference>
<evidence type="ECO:0000256" key="1">
    <source>
        <dbReference type="ARBA" id="ARBA00004240"/>
    </source>
</evidence>
<dbReference type="GO" id="GO:0030942">
    <property type="term" value="F:endoplasmic reticulum signal peptide binding"/>
    <property type="evidence" value="ECO:0007669"/>
    <property type="project" value="TreeGrafter"/>
</dbReference>
<feature type="compositionally biased region" description="Gly residues" evidence="14">
    <location>
        <begin position="535"/>
        <end position="544"/>
    </location>
</feature>
<evidence type="ECO:0000256" key="12">
    <source>
        <dbReference type="ARBA" id="ARBA00048157"/>
    </source>
</evidence>
<dbReference type="NCBIfam" id="TIGR01425">
    <property type="entry name" value="SRP54_euk"/>
    <property type="match status" value="1"/>
</dbReference>
<evidence type="ECO:0000256" key="11">
    <source>
        <dbReference type="ARBA" id="ARBA00023274"/>
    </source>
</evidence>
<evidence type="ECO:0000256" key="5">
    <source>
        <dbReference type="ARBA" id="ARBA00022741"/>
    </source>
</evidence>
<proteinExistence type="inferred from homology"/>
<dbReference type="Pfam" id="PF02978">
    <property type="entry name" value="SRP_SPB"/>
    <property type="match status" value="1"/>
</dbReference>
<dbReference type="Gene3D" id="1.10.260.30">
    <property type="entry name" value="Signal recognition particle, SRP54 subunit, M-domain"/>
    <property type="match status" value="1"/>
</dbReference>
<keyword evidence="9 13" id="KW-0342">GTP-binding</keyword>
<comment type="domain">
    <text evidence="13">The NG domain, also named G domain, is a special guanosine triphosphatase (GTPase) domain, which binds GTP and forms a guanosine 5'-triphosphate (GTP)-dependent complex with a homologous NG domain in the SRP receptor subunit SRPRA. The two NG domains undergo cooperative rearrangements upon their assembly, which culminate in the reciprocal activation of the GTPase activity of one another. SRP receptor compaction upon binding with cargo-loaded SRP and GTPase rearrangement drive SRP-mediated cotranslational protein translocation into the ER.</text>
</comment>
<evidence type="ECO:0000256" key="9">
    <source>
        <dbReference type="ARBA" id="ARBA00023134"/>
    </source>
</evidence>
<dbReference type="Proteomes" id="UP000039865">
    <property type="component" value="Unassembled WGS sequence"/>
</dbReference>
<comment type="domain">
    <text evidence="13">The M domain binds the 7SL RNA in presence of SRP19 and binds the signal sequence of presecretory proteins.</text>
</comment>
<keyword evidence="6" id="KW-0378">Hydrolase</keyword>
<evidence type="ECO:0000313" key="17">
    <source>
        <dbReference type="Proteomes" id="UP000039865"/>
    </source>
</evidence>
<comment type="function">
    <text evidence="13">Component of the signal recognition particle (SRP) complex, a ribonucleoprotein complex that mediates the cotranslational targeting of secretory and membrane proteins to the endoplasmic reticulum (ER).</text>
</comment>
<evidence type="ECO:0000256" key="6">
    <source>
        <dbReference type="ARBA" id="ARBA00022801"/>
    </source>
</evidence>
<dbReference type="GO" id="GO:0006616">
    <property type="term" value="P:SRP-dependent cotranslational protein targeting to membrane, translocation"/>
    <property type="evidence" value="ECO:0007669"/>
    <property type="project" value="TreeGrafter"/>
</dbReference>
<keyword evidence="7" id="KW-0256">Endoplasmic reticulum</keyword>
<keyword evidence="17" id="KW-1185">Reference proteome</keyword>
<dbReference type="CDD" id="cd17875">
    <property type="entry name" value="SRP54_G"/>
    <property type="match status" value="1"/>
</dbReference>
<evidence type="ECO:0000256" key="14">
    <source>
        <dbReference type="SAM" id="MobiDB-lite"/>
    </source>
</evidence>
<dbReference type="AlphaFoldDB" id="A0A077ZP86"/>
<dbReference type="Gene3D" id="3.40.50.300">
    <property type="entry name" value="P-loop containing nucleotide triphosphate hydrolases"/>
    <property type="match status" value="1"/>
</dbReference>
<dbReference type="InParanoid" id="A0A077ZP86"/>
<accession>A0A077ZP86</accession>
<dbReference type="InterPro" id="IPR000897">
    <property type="entry name" value="SRP54_GTPase_dom"/>
</dbReference>
<dbReference type="InterPro" id="IPR013822">
    <property type="entry name" value="Signal_recog_particl_SRP54_hlx"/>
</dbReference>
<dbReference type="OMA" id="GMTGQDA"/>
<evidence type="ECO:0000256" key="3">
    <source>
        <dbReference type="ARBA" id="ARBA00005450"/>
    </source>
</evidence>
<evidence type="ECO:0000256" key="10">
    <source>
        <dbReference type="ARBA" id="ARBA00023135"/>
    </source>
</evidence>
<dbReference type="Pfam" id="PF00448">
    <property type="entry name" value="SRP54"/>
    <property type="match status" value="1"/>
</dbReference>
<keyword evidence="10 13" id="KW-0733">Signal recognition particle</keyword>
<dbReference type="InterPro" id="IPR036891">
    <property type="entry name" value="Signal_recog_part_SRP54_M_sf"/>
</dbReference>
<dbReference type="GO" id="GO:0005525">
    <property type="term" value="F:GTP binding"/>
    <property type="evidence" value="ECO:0007669"/>
    <property type="project" value="UniProtKB-UniRule"/>
</dbReference>
<sequence length="544" mass="59297">MVLAELGQKITQALRKLNQATVIDEKVLNEILTEIASALLGADVNIKYVAKLRDAVKTIVTLQMNNAAVANIRKLIQSTVVQELTNMLQSENKPYEFKKGKPNVVMFVGLQGSGKTTTCTKFAYHYMRKGWRVGLVCADTFRAGAFEQLKMNAAKIKCPFFGHKKETDPVKIAQEGVNFFKEQKFEIIIVDTSGRHKQETALFEEMQQVQAAVNPDTALFVMDSSIGQACYDQALAFNKAIKVGSVIITKLDGHARGGGALSAVSATQSPIIFIGTGEHFDDLESFNASSFIKRLLGLGDIGGLVQTVKEAIPEDKQKKMVENIQKGEFSLRDMRDQFSSVLNMGPLNQVVSMIPGLSSNLIPKGREKESTARIKRFLCMMDSMTDEELDCTKPLVELRILRVARGSGTRPEEVAFLLEEHKKFAKMVAQFGKMNLNSQTDLKNLNRNPKQLMQQMSKAIDPKLLQQMGGMGNLMNMMKEMGNMEGMQDMMSQMMGGAGGPAGAGGMPNLGALASALGGGGGGRGMPPGMPPGMRRGGGGGRRR</sequence>
<protein>
    <recommendedName>
        <fullName evidence="13">Signal recognition particle 54 kDa protein</fullName>
    </recommendedName>
</protein>
<dbReference type="FunCoup" id="A0A077ZP86">
    <property type="interactions" value="461"/>
</dbReference>
<dbReference type="GO" id="GO:0008312">
    <property type="term" value="F:7S RNA binding"/>
    <property type="evidence" value="ECO:0007669"/>
    <property type="project" value="UniProtKB-UniRule"/>
</dbReference>
<dbReference type="InterPro" id="IPR036225">
    <property type="entry name" value="SRP/SRP_N"/>
</dbReference>
<evidence type="ECO:0000256" key="8">
    <source>
        <dbReference type="ARBA" id="ARBA00022884"/>
    </source>
</evidence>
<dbReference type="InterPro" id="IPR003593">
    <property type="entry name" value="AAA+_ATPase"/>
</dbReference>
<dbReference type="SUPFAM" id="SSF52540">
    <property type="entry name" value="P-loop containing nucleoside triphosphate hydrolases"/>
    <property type="match status" value="1"/>
</dbReference>
<dbReference type="Gene3D" id="1.20.120.140">
    <property type="entry name" value="Signal recognition particle SRP54, nucleotide-binding domain"/>
    <property type="match status" value="1"/>
</dbReference>
<dbReference type="InterPro" id="IPR022941">
    <property type="entry name" value="SRP54"/>
</dbReference>
<dbReference type="Pfam" id="PF02881">
    <property type="entry name" value="SRP54_N"/>
    <property type="match status" value="1"/>
</dbReference>
<evidence type="ECO:0000259" key="15">
    <source>
        <dbReference type="PROSITE" id="PS00300"/>
    </source>
</evidence>
<dbReference type="SMART" id="SM00962">
    <property type="entry name" value="SRP54"/>
    <property type="match status" value="1"/>
</dbReference>
<dbReference type="GO" id="GO:0005786">
    <property type="term" value="C:signal recognition particle, endoplasmic reticulum targeting"/>
    <property type="evidence" value="ECO:0007669"/>
    <property type="project" value="UniProtKB-UniRule"/>
</dbReference>
<evidence type="ECO:0000313" key="16">
    <source>
        <dbReference type="EMBL" id="CDW71728.1"/>
    </source>
</evidence>
<dbReference type="PROSITE" id="PS00300">
    <property type="entry name" value="SRP54"/>
    <property type="match status" value="1"/>
</dbReference>
<dbReference type="InterPro" id="IPR004125">
    <property type="entry name" value="Signal_recog_particle_SRP54_M"/>
</dbReference>
<dbReference type="FunFam" id="3.40.50.300:FF:000022">
    <property type="entry name" value="Signal recognition particle 54 kDa subunit"/>
    <property type="match status" value="1"/>
</dbReference>
<keyword evidence="4 13" id="KW-0963">Cytoplasm</keyword>
<comment type="subcellular location">
    <subcellularLocation>
        <location evidence="2 13">Cytoplasm</location>
    </subcellularLocation>
    <subcellularLocation>
        <location evidence="1">Endoplasmic reticulum</location>
    </subcellularLocation>
</comment>
<dbReference type="SUPFAM" id="SSF47364">
    <property type="entry name" value="Domain of the SRP/SRP receptor G-proteins"/>
    <property type="match status" value="1"/>
</dbReference>
<dbReference type="SMART" id="SM00382">
    <property type="entry name" value="AAA"/>
    <property type="match status" value="1"/>
</dbReference>
<dbReference type="GO" id="GO:0005783">
    <property type="term" value="C:endoplasmic reticulum"/>
    <property type="evidence" value="ECO:0007669"/>
    <property type="project" value="UniProtKB-SubCell"/>
</dbReference>
<feature type="domain" description="SRP54-type proteins GTP-binding" evidence="15">
    <location>
        <begin position="270"/>
        <end position="283"/>
    </location>
</feature>
<reference evidence="16 17" key="1">
    <citation type="submission" date="2014-06" db="EMBL/GenBank/DDBJ databases">
        <authorList>
            <person name="Swart Estienne"/>
        </authorList>
    </citation>
    <scope>NUCLEOTIDE SEQUENCE [LARGE SCALE GENOMIC DNA]</scope>
    <source>
        <strain evidence="16 17">130c</strain>
    </source>
</reference>